<dbReference type="InterPro" id="IPR010996">
    <property type="entry name" value="HHH_MUS81"/>
</dbReference>
<proteinExistence type="predicted"/>
<feature type="region of interest" description="Disordered" evidence="1">
    <location>
        <begin position="363"/>
        <end position="382"/>
    </location>
</feature>
<name>A0AAU9KRQ4_9STRA</name>
<sequence>MNMEAEISELVLKCEAKGIQLPENSWQALREVILALKSTQQDDTGYVQIPEALEQLKRKFSGRAGAKEAAPMAPSPRVVRRQKRTIVQDSPKSKRRNVTVKSSNSDAGSRGQTGLSNTMSPLMSSKKKKKNTRKSRIQEEVEATPASRDENQTLVDQLVQLGEYEMHHGHSQRGTSRMRAAKAICNADVVIMSGAQAKQLDNVGPAVAAKIDQLLNDGLAAALNNRKNESPPGTTLRKLYNSLSELILKCEAAHVQLPENPLEARTEAVESIIHSLKDEKPNLKHAQEELEQKFGIQLEWRQHLQDGDSKRLRRRQSYQKRVISQETEHTKLTTDGKSAQNQSSSRSKDSRTTTLTQSKQFILQEEENSQENGASQGAQKPTRLRELIVHEASSNTEEKSPPLQNANRDNDDESVSTGNSDQEMINLLENLDEADEGESNTSSERDEAFCKVPHPISSTLKMAPSCNLTDSTDENGDES</sequence>
<feature type="domain" description="Crossover junction endonuclease MUS81-like HHH" evidence="2">
    <location>
        <begin position="150"/>
        <end position="218"/>
    </location>
</feature>
<gene>
    <name evidence="3" type="ORF">PBS003_LOCUS2515</name>
</gene>
<protein>
    <recommendedName>
        <fullName evidence="2">Crossover junction endonuclease MUS81-like HHH domain-containing protein</fullName>
    </recommendedName>
</protein>
<dbReference type="Pfam" id="PF14716">
    <property type="entry name" value="HHH_8"/>
    <property type="match status" value="1"/>
</dbReference>
<dbReference type="EMBL" id="CAKKTJ010000131">
    <property type="protein sequence ID" value="CAH0475705.1"/>
    <property type="molecule type" value="Genomic_DNA"/>
</dbReference>
<feature type="compositionally biased region" description="Polar residues" evidence="1">
    <location>
        <begin position="370"/>
        <end position="379"/>
    </location>
</feature>
<feature type="region of interest" description="Disordered" evidence="1">
    <location>
        <begin position="62"/>
        <end position="150"/>
    </location>
</feature>
<reference evidence="3" key="1">
    <citation type="submission" date="2021-11" db="EMBL/GenBank/DDBJ databases">
        <authorList>
            <person name="Islam A."/>
            <person name="Islam S."/>
            <person name="Flora M.S."/>
            <person name="Rahman M."/>
            <person name="Ziaur R.M."/>
            <person name="Epstein J.H."/>
            <person name="Hassan M."/>
            <person name="Klassen M."/>
            <person name="Woodard K."/>
            <person name="Webb A."/>
            <person name="Webby R.J."/>
            <person name="El Zowalaty M.E."/>
        </authorList>
    </citation>
    <scope>NUCLEOTIDE SEQUENCE</scope>
    <source>
        <strain evidence="3">Pbs3</strain>
    </source>
</reference>
<comment type="caution">
    <text evidence="3">The sequence shown here is derived from an EMBL/GenBank/DDBJ whole genome shotgun (WGS) entry which is preliminary data.</text>
</comment>
<dbReference type="SUPFAM" id="SSF47802">
    <property type="entry name" value="DNA polymerase beta, N-terminal domain-like"/>
    <property type="match status" value="1"/>
</dbReference>
<accession>A0AAU9KRQ4</accession>
<feature type="compositionally biased region" description="Polar residues" evidence="1">
    <location>
        <begin position="456"/>
        <end position="470"/>
    </location>
</feature>
<dbReference type="Gene3D" id="1.10.150.110">
    <property type="entry name" value="DNA polymerase beta, N-terminal domain-like"/>
    <property type="match status" value="1"/>
</dbReference>
<dbReference type="InterPro" id="IPR027421">
    <property type="entry name" value="DNA_pol_lamdba_lyase_dom_sf"/>
</dbReference>
<feature type="region of interest" description="Disordered" evidence="1">
    <location>
        <begin position="306"/>
        <end position="355"/>
    </location>
</feature>
<evidence type="ECO:0000259" key="2">
    <source>
        <dbReference type="Pfam" id="PF14716"/>
    </source>
</evidence>
<feature type="compositionally biased region" description="Polar residues" evidence="1">
    <location>
        <begin position="99"/>
        <end position="123"/>
    </location>
</feature>
<dbReference type="Proteomes" id="UP001160483">
    <property type="component" value="Unassembled WGS sequence"/>
</dbReference>
<evidence type="ECO:0000313" key="4">
    <source>
        <dbReference type="Proteomes" id="UP001160483"/>
    </source>
</evidence>
<feature type="compositionally biased region" description="Basic residues" evidence="1">
    <location>
        <begin position="125"/>
        <end position="135"/>
    </location>
</feature>
<evidence type="ECO:0000313" key="3">
    <source>
        <dbReference type="EMBL" id="CAH0475705.1"/>
    </source>
</evidence>
<feature type="region of interest" description="Disordered" evidence="1">
    <location>
        <begin position="392"/>
        <end position="479"/>
    </location>
</feature>
<evidence type="ECO:0000256" key="1">
    <source>
        <dbReference type="SAM" id="MobiDB-lite"/>
    </source>
</evidence>
<organism evidence="3 4">
    <name type="scientific">Peronospora belbahrii</name>
    <dbReference type="NCBI Taxonomy" id="622444"/>
    <lineage>
        <taxon>Eukaryota</taxon>
        <taxon>Sar</taxon>
        <taxon>Stramenopiles</taxon>
        <taxon>Oomycota</taxon>
        <taxon>Peronosporomycetes</taxon>
        <taxon>Peronosporales</taxon>
        <taxon>Peronosporaceae</taxon>
        <taxon>Peronospora</taxon>
    </lineage>
</organism>
<dbReference type="AlphaFoldDB" id="A0AAU9KRQ4"/>